<evidence type="ECO:0000256" key="3">
    <source>
        <dbReference type="ARBA" id="ARBA00025768"/>
    </source>
</evidence>
<dbReference type="SUPFAM" id="SSF52540">
    <property type="entry name" value="P-loop containing nucleoside triphosphate hydrolases"/>
    <property type="match status" value="1"/>
</dbReference>
<gene>
    <name evidence="4" type="ORF">CYFA0S_11e02784g</name>
</gene>
<accession>A0A061B198</accession>
<evidence type="ECO:0000256" key="1">
    <source>
        <dbReference type="ARBA" id="ARBA00022741"/>
    </source>
</evidence>
<dbReference type="AlphaFoldDB" id="A0A061B198"/>
<dbReference type="OrthoDB" id="9972657at2759"/>
<dbReference type="VEuPathDB" id="FungiDB:BON22_2931"/>
<organism evidence="4">
    <name type="scientific">Cyberlindnera fabianii</name>
    <name type="common">Yeast</name>
    <name type="synonym">Hansenula fabianii</name>
    <dbReference type="NCBI Taxonomy" id="36022"/>
    <lineage>
        <taxon>Eukaryota</taxon>
        <taxon>Fungi</taxon>
        <taxon>Dikarya</taxon>
        <taxon>Ascomycota</taxon>
        <taxon>Saccharomycotina</taxon>
        <taxon>Saccharomycetes</taxon>
        <taxon>Phaffomycetales</taxon>
        <taxon>Phaffomycetaceae</taxon>
        <taxon>Cyberlindnera</taxon>
    </lineage>
</organism>
<evidence type="ECO:0000313" key="4">
    <source>
        <dbReference type="EMBL" id="CDR43266.1"/>
    </source>
</evidence>
<evidence type="ECO:0000256" key="2">
    <source>
        <dbReference type="ARBA" id="ARBA00022840"/>
    </source>
</evidence>
<dbReference type="GO" id="GO:0005524">
    <property type="term" value="F:ATP binding"/>
    <property type="evidence" value="ECO:0007669"/>
    <property type="project" value="UniProtKB-KW"/>
</dbReference>
<reference evidence="4" key="1">
    <citation type="journal article" date="2014" name="Genome Announc.">
        <title>Genome sequence of the yeast Cyberlindnera fabianii (Hansenula fabianii).</title>
        <authorList>
            <person name="Freel K.C."/>
            <person name="Sarilar V."/>
            <person name="Neuveglise C."/>
            <person name="Devillers H."/>
            <person name="Friedrich A."/>
            <person name="Schacherer J."/>
        </authorList>
    </citation>
    <scope>NUCLEOTIDE SEQUENCE</scope>
    <source>
        <strain evidence="4">YJS4271</strain>
    </source>
</reference>
<name>A0A061B198_CYBFA</name>
<proteinExistence type="inferred from homology"/>
<dbReference type="PANTHER" id="PTHR12435">
    <property type="match status" value="1"/>
</dbReference>
<dbReference type="Pfam" id="PF08433">
    <property type="entry name" value="KTI12"/>
    <property type="match status" value="1"/>
</dbReference>
<dbReference type="PhylomeDB" id="A0A061B198"/>
<dbReference type="Gene3D" id="3.40.50.300">
    <property type="entry name" value="P-loop containing nucleotide triphosphate hydrolases"/>
    <property type="match status" value="1"/>
</dbReference>
<dbReference type="InterPro" id="IPR027417">
    <property type="entry name" value="P-loop_NTPase"/>
</dbReference>
<dbReference type="EMBL" id="LK052896">
    <property type="protein sequence ID" value="CDR43266.1"/>
    <property type="molecule type" value="Genomic_DNA"/>
</dbReference>
<keyword evidence="1" id="KW-0547">Nucleotide-binding</keyword>
<sequence length="285" mass="32324">MPLVTFCGLPCSGKSTRANALKTQLESRIASLPPDTPGHGYRVILHSEESLGITREQYRESRTEKSLRGLQMSAVKRDIARNTIVILDSPAYIKGFRYQLHCDAKAVGTPCCVVHVLAPLKTCHEWNEKKPEGEEKWDPELLEQMSMRFEEPDPASRWDSPLIPIAYDDVEIPFDDIWNAIVLHKAPQSNSATMLKPATATNYAQELDRKTQSVILKVVELSQLNTGRVKIEEDVFVDIPPQGVSTAQLQRLRRTFVMLNKVRSLDVDRITPLFVEYLNNNLNRE</sequence>
<protein>
    <submittedName>
        <fullName evidence="4">CYFA0S11e02784g1_1</fullName>
    </submittedName>
</protein>
<comment type="similarity">
    <text evidence="3">Belongs to the KTI12 family.</text>
</comment>
<dbReference type="InterPro" id="IPR013641">
    <property type="entry name" value="KTI12/PSTK"/>
</dbReference>
<keyword evidence="2" id="KW-0067">ATP-binding</keyword>